<evidence type="ECO:0000313" key="8">
    <source>
        <dbReference type="Proteomes" id="UP000241229"/>
    </source>
</evidence>
<gene>
    <name evidence="7" type="ORF">C7I84_08010</name>
</gene>
<dbReference type="Proteomes" id="UP000241229">
    <property type="component" value="Unassembled WGS sequence"/>
</dbReference>
<dbReference type="Pfam" id="PF07886">
    <property type="entry name" value="BA14K"/>
    <property type="match status" value="1"/>
</dbReference>
<evidence type="ECO:0000256" key="1">
    <source>
        <dbReference type="ARBA" id="ARBA00004167"/>
    </source>
</evidence>
<name>A0A2P7SJ89_9HYPH</name>
<evidence type="ECO:0000256" key="6">
    <source>
        <dbReference type="ARBA" id="ARBA00025321"/>
    </source>
</evidence>
<dbReference type="InterPro" id="IPR012413">
    <property type="entry name" value="BA14K"/>
</dbReference>
<dbReference type="GO" id="GO:0016020">
    <property type="term" value="C:membrane"/>
    <property type="evidence" value="ECO:0007669"/>
    <property type="project" value="UniProtKB-SubCell"/>
</dbReference>
<keyword evidence="4" id="KW-1003">Cell membrane</keyword>
<organism evidence="7 8">
    <name type="scientific">Kumtagia ephedrae</name>
    <dbReference type="NCBI Taxonomy" id="2116701"/>
    <lineage>
        <taxon>Bacteria</taxon>
        <taxon>Pseudomonadati</taxon>
        <taxon>Pseudomonadota</taxon>
        <taxon>Alphaproteobacteria</taxon>
        <taxon>Hyphomicrobiales</taxon>
        <taxon>Phyllobacteriaceae</taxon>
        <taxon>Kumtagia</taxon>
    </lineage>
</organism>
<dbReference type="EMBL" id="PXYK01000006">
    <property type="protein sequence ID" value="PSJ62543.1"/>
    <property type="molecule type" value="Genomic_DNA"/>
</dbReference>
<accession>A0A2P7SJ89</accession>
<evidence type="ECO:0000256" key="3">
    <source>
        <dbReference type="ARBA" id="ARBA00020552"/>
    </source>
</evidence>
<evidence type="ECO:0000313" key="7">
    <source>
        <dbReference type="EMBL" id="PSJ62543.1"/>
    </source>
</evidence>
<comment type="similarity">
    <text evidence="2">Belongs to the BA14k family.</text>
</comment>
<reference evidence="7 8" key="1">
    <citation type="submission" date="2018-03" db="EMBL/GenBank/DDBJ databases">
        <title>The draft genome of Mesorhizobium sp. 6GN-30.</title>
        <authorList>
            <person name="Liu L."/>
            <person name="Li L."/>
            <person name="Wang T."/>
            <person name="Zhang X."/>
            <person name="Liang L."/>
        </authorList>
    </citation>
    <scope>NUCLEOTIDE SEQUENCE [LARGE SCALE GENOMIC DNA]</scope>
    <source>
        <strain evidence="7 8">6GN30</strain>
    </source>
</reference>
<evidence type="ECO:0000256" key="2">
    <source>
        <dbReference type="ARBA" id="ARBA00010270"/>
    </source>
</evidence>
<sequence length="126" mass="13679">MSLAATASGFPAYAKSGPDPVGPAGFTDIRFDHDHRGGSHRGGWHGGWDHPYYRHGWGGGWVPPAAGLVAGMILGDAIASQPVYERVVPVGGAHVRWCYEHHANYNPYSNTFRDGYGYRHVCYAPV</sequence>
<comment type="subcellular location">
    <subcellularLocation>
        <location evidence="1">Membrane</location>
        <topology evidence="1">Single-pass membrane protein</topology>
    </subcellularLocation>
</comment>
<proteinExistence type="inferred from homology"/>
<comment type="function">
    <text evidence="6">Has immunoglobulin-binding and hemagglutination properties, and can bind to mannose. Essential for virulence. May be involved in LPS biosynthesis or polysaccharide transport.</text>
</comment>
<protein>
    <recommendedName>
        <fullName evidence="3">Lectin-like protein BA14k</fullName>
    </recommendedName>
</protein>
<evidence type="ECO:0000256" key="5">
    <source>
        <dbReference type="ARBA" id="ARBA00022734"/>
    </source>
</evidence>
<dbReference type="AlphaFoldDB" id="A0A2P7SJ89"/>
<keyword evidence="8" id="KW-1185">Reference proteome</keyword>
<keyword evidence="5" id="KW-0430">Lectin</keyword>
<comment type="caution">
    <text evidence="7">The sequence shown here is derived from an EMBL/GenBank/DDBJ whole genome shotgun (WGS) entry which is preliminary data.</text>
</comment>
<dbReference type="GO" id="GO:0030246">
    <property type="term" value="F:carbohydrate binding"/>
    <property type="evidence" value="ECO:0007669"/>
    <property type="project" value="UniProtKB-KW"/>
</dbReference>
<keyword evidence="4" id="KW-0472">Membrane</keyword>
<evidence type="ECO:0000256" key="4">
    <source>
        <dbReference type="ARBA" id="ARBA00022475"/>
    </source>
</evidence>